<dbReference type="EMBL" id="LS997608">
    <property type="protein sequence ID" value="SYZ63309.1"/>
    <property type="molecule type" value="Genomic_DNA"/>
</dbReference>
<dbReference type="KEGG" id="lbz:LBRM_09_0620"/>
<evidence type="ECO:0000313" key="3">
    <source>
        <dbReference type="Proteomes" id="UP000319462"/>
    </source>
</evidence>
<reference evidence="2 3" key="1">
    <citation type="submission" date="2018-09" db="EMBL/GenBank/DDBJ databases">
        <authorList>
            <person name="Peiro R."/>
            <person name="Begona"/>
            <person name="Cbmso G."/>
            <person name="Lopez M."/>
            <person name="Gonzalez S."/>
        </authorList>
    </citation>
    <scope>NUCLEOTIDE SEQUENCE [LARGE SCALE GENOMIC DNA]</scope>
</reference>
<feature type="compositionally biased region" description="Basic and acidic residues" evidence="1">
    <location>
        <begin position="344"/>
        <end position="354"/>
    </location>
</feature>
<protein>
    <submittedName>
        <fullName evidence="2">Histone_h1-like_protein</fullName>
    </submittedName>
</protein>
<organism evidence="2 3">
    <name type="scientific">Leishmania braziliensis MHOM/BR/75/M2904</name>
    <dbReference type="NCBI Taxonomy" id="420245"/>
    <lineage>
        <taxon>Eukaryota</taxon>
        <taxon>Discoba</taxon>
        <taxon>Euglenozoa</taxon>
        <taxon>Kinetoplastea</taxon>
        <taxon>Metakinetoplastina</taxon>
        <taxon>Trypanosomatida</taxon>
        <taxon>Trypanosomatidae</taxon>
        <taxon>Leishmaniinae</taxon>
        <taxon>Leishmania</taxon>
        <taxon>Leishmania braziliensis species complex</taxon>
    </lineage>
</organism>
<dbReference type="VEuPathDB" id="TriTrypDB:LbrM.09.0620"/>
<proteinExistence type="predicted"/>
<dbReference type="AlphaFoldDB" id="A0A3P3YZ95"/>
<dbReference type="Proteomes" id="UP000319462">
    <property type="component" value="Chromosome 9"/>
</dbReference>
<feature type="region of interest" description="Disordered" evidence="1">
    <location>
        <begin position="135"/>
        <end position="157"/>
    </location>
</feature>
<evidence type="ECO:0000256" key="1">
    <source>
        <dbReference type="SAM" id="MobiDB-lite"/>
    </source>
</evidence>
<feature type="compositionally biased region" description="Low complexity" evidence="1">
    <location>
        <begin position="358"/>
        <end position="368"/>
    </location>
</feature>
<dbReference type="RefSeq" id="XP_001562678.1">
    <property type="nucleotide sequence ID" value="XM_001562628.1"/>
</dbReference>
<name>A0A3P3YZ95_LEIBR</name>
<feature type="compositionally biased region" description="Basic residues" evidence="1">
    <location>
        <begin position="481"/>
        <end position="494"/>
    </location>
</feature>
<feature type="region of interest" description="Disordered" evidence="1">
    <location>
        <begin position="295"/>
        <end position="395"/>
    </location>
</feature>
<evidence type="ECO:0000313" key="2">
    <source>
        <dbReference type="EMBL" id="SYZ63309.1"/>
    </source>
</evidence>
<feature type="compositionally biased region" description="Basic residues" evidence="1">
    <location>
        <begin position="369"/>
        <end position="383"/>
    </location>
</feature>
<feature type="region of interest" description="Disordered" evidence="1">
    <location>
        <begin position="431"/>
        <end position="494"/>
    </location>
</feature>
<feature type="compositionally biased region" description="Low complexity" evidence="1">
    <location>
        <begin position="135"/>
        <end position="144"/>
    </location>
</feature>
<feature type="compositionally biased region" description="Basic residues" evidence="1">
    <location>
        <begin position="460"/>
        <end position="472"/>
    </location>
</feature>
<accession>A0A3P3YZ95</accession>
<gene>
    <name evidence="2" type="ORF">LBRM2904_09.0930</name>
</gene>
<sequence length="494" mass="51268">MLRALLRPSYVLRAAFLSSSSSSSFSAAFHNEAASEAAMAANSLTSAAAASLLLSQNSQSHDSAAATIHMQQTDAAAAGGGGGAAAQDHANALSILEESNTSDRNGDVDCVMDGFSSRHLGEVTVVRENAPFSSETTMATAAASLPRRTEGDNGTGARRPVITKARRIRLASAASQAAEVLQAVGSPATALLLSQRVQQLHAEEALLNASLQRLKAERNLATVRHTCGEELNNYRHGVQQREQRVVRAAMTAGMPSQDAVVSYSQESGGSARGDTLQTLVEADLLGMPATADAEAAAAARKAGPRSGRASHTAPTVTSAKKRLLRRGAIAADIYKAKAPPKPHTRAETKPEASKSKKASPAKQAAVKARAAKPRRQPAAARKHAANEKAKASLRMKVKSSAAAAKAVEAKITHKSKKAKAKTPAAAAAAAVRGAARRQKAKVTAAAAMKPSRKPSQMSAKKQRKPLASKRKSAPAPPAAKAKSKTTKAVATKKR</sequence>